<feature type="transmembrane region" description="Helical" evidence="1">
    <location>
        <begin position="503"/>
        <end position="525"/>
    </location>
</feature>
<sequence length="526" mass="57812">MRHKLLPNETRASSSLRSMSYFFSPWLLLLLLPLLPLPPLRRTISLYHPLRRMRSLRRRSQLSLPLLSSHLLPLTPLPSNLNSLSKFFSFSLKKGGRDGDDGTEDGWKEGKFHCSSTAIAFSTDTLRCVAQSLSSSMEASSAGSASASNLHHHPYCCLAFFTDAWDLRWTSSIRLGDALVSGGVKRASMETLTIMASGSNDSVGLVLAALSDKLYIIKSGCGAGSGIKMVNQLLAGVHIASAAEAMAFGARLGLNTRLLFNFITISGGTSWNISVYETLTGVRVEGKLQVLRKDIVLHSLPPEWPQDPLLDIQKLTEKSSKILVVLRKGGKEDQIESATRAVVRRTLRWPVVINLKLFTCFDNQAFMLDSEYEAHVLDFGTAKFFKPGSHSWTIFAGTFGYATPAIKKRMEKDIDEVGKIAHGVKTKIEAINRYTVNASESSSPWGNGWRIYGGRIRRCGCYGVAPSSRGVVEVPMSAAATRVMALYTFPMRHCGSCRHPPSAAVVLLLLILLFFFSFSGCGCLFY</sequence>
<evidence type="ECO:0000313" key="4">
    <source>
        <dbReference type="Proteomes" id="UP000289738"/>
    </source>
</evidence>
<dbReference type="InterPro" id="IPR008927">
    <property type="entry name" value="6-PGluconate_DH-like_C_sf"/>
</dbReference>
<name>A0A445DFZ9_ARAHY</name>
<accession>A0A445DFZ9</accession>
<keyword evidence="1" id="KW-1133">Transmembrane helix</keyword>
<keyword evidence="4" id="KW-1185">Reference proteome</keyword>
<proteinExistence type="predicted"/>
<evidence type="ECO:0000259" key="2">
    <source>
        <dbReference type="Pfam" id="PF14833"/>
    </source>
</evidence>
<feature type="domain" description="3-hydroxyisobutyrate dehydrogenase-like NAD-binding" evidence="2">
    <location>
        <begin position="222"/>
        <end position="276"/>
    </location>
</feature>
<dbReference type="Pfam" id="PF14833">
    <property type="entry name" value="NAD_binding_11"/>
    <property type="match status" value="1"/>
</dbReference>
<evidence type="ECO:0000313" key="3">
    <source>
        <dbReference type="EMBL" id="RYR62118.1"/>
    </source>
</evidence>
<organism evidence="3 4">
    <name type="scientific">Arachis hypogaea</name>
    <name type="common">Peanut</name>
    <dbReference type="NCBI Taxonomy" id="3818"/>
    <lineage>
        <taxon>Eukaryota</taxon>
        <taxon>Viridiplantae</taxon>
        <taxon>Streptophyta</taxon>
        <taxon>Embryophyta</taxon>
        <taxon>Tracheophyta</taxon>
        <taxon>Spermatophyta</taxon>
        <taxon>Magnoliopsida</taxon>
        <taxon>eudicotyledons</taxon>
        <taxon>Gunneridae</taxon>
        <taxon>Pentapetalae</taxon>
        <taxon>rosids</taxon>
        <taxon>fabids</taxon>
        <taxon>Fabales</taxon>
        <taxon>Fabaceae</taxon>
        <taxon>Papilionoideae</taxon>
        <taxon>50 kb inversion clade</taxon>
        <taxon>dalbergioids sensu lato</taxon>
        <taxon>Dalbergieae</taxon>
        <taxon>Pterocarpus clade</taxon>
        <taxon>Arachis</taxon>
    </lineage>
</organism>
<dbReference type="Proteomes" id="UP000289738">
    <property type="component" value="Chromosome A04"/>
</dbReference>
<evidence type="ECO:0000256" key="1">
    <source>
        <dbReference type="SAM" id="Phobius"/>
    </source>
</evidence>
<protein>
    <recommendedName>
        <fullName evidence="2">3-hydroxyisobutyrate dehydrogenase-like NAD-binding domain-containing protein</fullName>
    </recommendedName>
</protein>
<dbReference type="STRING" id="3818.A0A445DFZ9"/>
<dbReference type="EMBL" id="SDMP01000004">
    <property type="protein sequence ID" value="RYR62118.1"/>
    <property type="molecule type" value="Genomic_DNA"/>
</dbReference>
<dbReference type="InterPro" id="IPR011009">
    <property type="entry name" value="Kinase-like_dom_sf"/>
</dbReference>
<comment type="caution">
    <text evidence="3">The sequence shown here is derived from an EMBL/GenBank/DDBJ whole genome shotgun (WGS) entry which is preliminary data.</text>
</comment>
<dbReference type="PANTHER" id="PTHR43060">
    <property type="entry name" value="3-HYDROXYISOBUTYRATE DEHYDROGENASE-LIKE 1, MITOCHONDRIAL-RELATED"/>
    <property type="match status" value="1"/>
</dbReference>
<dbReference type="GO" id="GO:0051287">
    <property type="term" value="F:NAD binding"/>
    <property type="evidence" value="ECO:0007669"/>
    <property type="project" value="InterPro"/>
</dbReference>
<dbReference type="PANTHER" id="PTHR43060:SF17">
    <property type="entry name" value="L-THREONATE DEHYDROGENASE"/>
    <property type="match status" value="1"/>
</dbReference>
<dbReference type="AlphaFoldDB" id="A0A445DFZ9"/>
<keyword evidence="1" id="KW-0472">Membrane</keyword>
<dbReference type="SUPFAM" id="SSF48179">
    <property type="entry name" value="6-phosphogluconate dehydrogenase C-terminal domain-like"/>
    <property type="match status" value="1"/>
</dbReference>
<keyword evidence="1" id="KW-0812">Transmembrane</keyword>
<dbReference type="InterPro" id="IPR013328">
    <property type="entry name" value="6PGD_dom2"/>
</dbReference>
<reference evidence="3 4" key="1">
    <citation type="submission" date="2019-01" db="EMBL/GenBank/DDBJ databases">
        <title>Sequencing of cultivated peanut Arachis hypogaea provides insights into genome evolution and oil improvement.</title>
        <authorList>
            <person name="Chen X."/>
        </authorList>
    </citation>
    <scope>NUCLEOTIDE SEQUENCE [LARGE SCALE GENOMIC DNA]</scope>
    <source>
        <strain evidence="4">cv. Fuhuasheng</strain>
        <tissue evidence="3">Leaves</tissue>
    </source>
</reference>
<dbReference type="InterPro" id="IPR029154">
    <property type="entry name" value="HIBADH-like_NADP-bd"/>
</dbReference>
<dbReference type="SUPFAM" id="SSF56112">
    <property type="entry name" value="Protein kinase-like (PK-like)"/>
    <property type="match status" value="1"/>
</dbReference>
<gene>
    <name evidence="3" type="ORF">Ahy_A04g019476</name>
</gene>
<dbReference type="Gene3D" id="1.10.1040.10">
    <property type="entry name" value="N-(1-d-carboxylethyl)-l-norvaline Dehydrogenase, domain 2"/>
    <property type="match status" value="1"/>
</dbReference>